<comment type="similarity">
    <text evidence="1">Belongs to the class-I pyridine nucleotide-disulfide oxidoreductase family.</text>
</comment>
<dbReference type="Gene3D" id="3.30.390.30">
    <property type="match status" value="1"/>
</dbReference>
<dbReference type="InterPro" id="IPR004099">
    <property type="entry name" value="Pyr_nucl-diS_OxRdtase_dimer"/>
</dbReference>
<dbReference type="AlphaFoldDB" id="A0A4V2ZZ49"/>
<evidence type="ECO:0000256" key="4">
    <source>
        <dbReference type="PIRSR" id="PIRSR000350-2"/>
    </source>
</evidence>
<evidence type="ECO:0000256" key="5">
    <source>
        <dbReference type="PIRSR" id="PIRSR000350-3"/>
    </source>
</evidence>
<evidence type="ECO:0000256" key="3">
    <source>
        <dbReference type="ARBA" id="ARBA00022827"/>
    </source>
</evidence>
<evidence type="ECO:0000313" key="10">
    <source>
        <dbReference type="Proteomes" id="UP000295722"/>
    </source>
</evidence>
<feature type="binding site" evidence="5">
    <location>
        <position position="300"/>
    </location>
    <ligand>
        <name>NAD(+)</name>
        <dbReference type="ChEBI" id="CHEBI:57540"/>
    </ligand>
</feature>
<gene>
    <name evidence="9" type="ORF">EYW47_13430</name>
</gene>
<accession>A0A4V2ZZ49</accession>
<feature type="active site" description="Proton acceptor" evidence="4">
    <location>
        <position position="474"/>
    </location>
</feature>
<feature type="disulfide bond" description="Redox-active" evidence="6">
    <location>
        <begin position="42"/>
        <end position="47"/>
    </location>
</feature>
<dbReference type="InterPro" id="IPR001100">
    <property type="entry name" value="Pyr_nuc-diS_OxRdtase"/>
</dbReference>
<feature type="binding site" evidence="5">
    <location>
        <position position="341"/>
    </location>
    <ligand>
        <name>FAD</name>
        <dbReference type="ChEBI" id="CHEBI:57692"/>
    </ligand>
</feature>
<evidence type="ECO:0000256" key="2">
    <source>
        <dbReference type="ARBA" id="ARBA00022630"/>
    </source>
</evidence>
<feature type="binding site" evidence="5">
    <location>
        <begin position="195"/>
        <end position="202"/>
    </location>
    <ligand>
        <name>NAD(+)</name>
        <dbReference type="ChEBI" id="CHEBI:57540"/>
    </ligand>
</feature>
<dbReference type="GO" id="GO:0050660">
    <property type="term" value="F:flavin adenine dinucleotide binding"/>
    <property type="evidence" value="ECO:0007669"/>
    <property type="project" value="TreeGrafter"/>
</dbReference>
<dbReference type="Gene3D" id="3.50.50.60">
    <property type="entry name" value="FAD/NAD(P)-binding domain"/>
    <property type="match status" value="2"/>
</dbReference>
<dbReference type="Pfam" id="PF02852">
    <property type="entry name" value="Pyr_redox_dim"/>
    <property type="match status" value="1"/>
</dbReference>
<dbReference type="PRINTS" id="PR00368">
    <property type="entry name" value="FADPNR"/>
</dbReference>
<sequence length="492" mass="51912">MAQRFDAIVIGTGQSGPPLAVRLGASGRKTAVIERAAFGGTCVNVGCTPTKAYVACARAAHVARHAADFGVRIGNAAPGGAENGAQGAEVSVDLAFVKERKDRIIGASRDGVERWLRNAPNVTVLQGHARFTGAHTVSVTLAGGETAALEAPEIFINTGTRAAVPELPGLKRIRYETNSTMLALETLPAHLAIVGGSYVALEFAQVFRRFGSRVTVLVRGERILAREDDDVAQAVQDVLAHEGVEFRFGNAPRSVAPLGASGAAGVVGASAAAGAAHPDGIRIELEREALDVSHLLFATGRIPNTDDLGLDAAGIERDEHGLIPVDGELRTRVPGVWALGDVNGRGAFTHTSYDDYQIVAANLLDGVPRSADARIPAYAVFVDPPLARVGLSEREVRASRRPALIATMPMSRVGRARERGETDGFMKALVDAQTRRILGATIFGIEGDEAIHTFIDSMTADAPYTTLEYAMHIHPTVSELVPTLLDGLRPLA</sequence>
<organism evidence="9 10">
    <name type="scientific">Paraburkholderia silviterrae</name>
    <dbReference type="NCBI Taxonomy" id="2528715"/>
    <lineage>
        <taxon>Bacteria</taxon>
        <taxon>Pseudomonadati</taxon>
        <taxon>Pseudomonadota</taxon>
        <taxon>Betaproteobacteria</taxon>
        <taxon>Burkholderiales</taxon>
        <taxon>Burkholderiaceae</taxon>
        <taxon>Paraburkholderia</taxon>
    </lineage>
</organism>
<keyword evidence="5" id="KW-0547">Nucleotide-binding</keyword>
<dbReference type="PANTHER" id="PTHR43014:SF2">
    <property type="entry name" value="MERCURIC REDUCTASE"/>
    <property type="match status" value="1"/>
</dbReference>
<reference evidence="9 10" key="1">
    <citation type="submission" date="2019-03" db="EMBL/GenBank/DDBJ databases">
        <title>Paraburkholderia sp. 4M-K11, isolated from subtropical forest soil.</title>
        <authorList>
            <person name="Gao Z.-H."/>
            <person name="Qiu L.-H."/>
        </authorList>
    </citation>
    <scope>NUCLEOTIDE SEQUENCE [LARGE SCALE GENOMIC DNA]</scope>
    <source>
        <strain evidence="9 10">4M-K11</strain>
    </source>
</reference>
<dbReference type="PRINTS" id="PR00411">
    <property type="entry name" value="PNDRDTASEI"/>
</dbReference>
<dbReference type="SUPFAM" id="SSF51905">
    <property type="entry name" value="FAD/NAD(P)-binding domain"/>
    <property type="match status" value="1"/>
</dbReference>
<feature type="binding site" evidence="5">
    <location>
        <position position="51"/>
    </location>
    <ligand>
        <name>FAD</name>
        <dbReference type="ChEBI" id="CHEBI:57692"/>
    </ligand>
</feature>
<dbReference type="Pfam" id="PF07992">
    <property type="entry name" value="Pyr_redox_2"/>
    <property type="match status" value="1"/>
</dbReference>
<keyword evidence="2" id="KW-0285">Flavoprotein</keyword>
<evidence type="ECO:0000313" key="9">
    <source>
        <dbReference type="EMBL" id="TDG23724.1"/>
    </source>
</evidence>
<dbReference type="PANTHER" id="PTHR43014">
    <property type="entry name" value="MERCURIC REDUCTASE"/>
    <property type="match status" value="1"/>
</dbReference>
<dbReference type="InterPro" id="IPR023753">
    <property type="entry name" value="FAD/NAD-binding_dom"/>
</dbReference>
<evidence type="ECO:0000256" key="6">
    <source>
        <dbReference type="PIRSR" id="PIRSR000350-4"/>
    </source>
</evidence>
<protein>
    <submittedName>
        <fullName evidence="9">Mercuric reductase</fullName>
    </submittedName>
</protein>
<dbReference type="SUPFAM" id="SSF55424">
    <property type="entry name" value="FAD/NAD-linked reductases, dimerisation (C-terminal) domain"/>
    <property type="match status" value="1"/>
</dbReference>
<evidence type="ECO:0000259" key="8">
    <source>
        <dbReference type="Pfam" id="PF07992"/>
    </source>
</evidence>
<dbReference type="PIRSF" id="PIRSF000350">
    <property type="entry name" value="Mercury_reductase_MerA"/>
    <property type="match status" value="1"/>
</dbReference>
<dbReference type="RefSeq" id="WP_133195320.1">
    <property type="nucleotide sequence ID" value="NZ_JBHUCW010000006.1"/>
</dbReference>
<dbReference type="Proteomes" id="UP000295722">
    <property type="component" value="Unassembled WGS sequence"/>
</dbReference>
<evidence type="ECO:0000256" key="1">
    <source>
        <dbReference type="ARBA" id="ARBA00007532"/>
    </source>
</evidence>
<dbReference type="InterPro" id="IPR036188">
    <property type="entry name" value="FAD/NAD-bd_sf"/>
</dbReference>
<feature type="domain" description="FAD/NAD(P)-binding" evidence="8">
    <location>
        <begin position="6"/>
        <end position="352"/>
    </location>
</feature>
<proteinExistence type="inferred from homology"/>
<evidence type="ECO:0000259" key="7">
    <source>
        <dbReference type="Pfam" id="PF02852"/>
    </source>
</evidence>
<dbReference type="InterPro" id="IPR016156">
    <property type="entry name" value="FAD/NAD-linked_Rdtase_dimer_sf"/>
</dbReference>
<comment type="caution">
    <text evidence="9">The sequence shown here is derived from an EMBL/GenBank/DDBJ whole genome shotgun (WGS) entry which is preliminary data.</text>
</comment>
<dbReference type="GO" id="GO:0003955">
    <property type="term" value="F:NAD(P)H dehydrogenase (quinone) activity"/>
    <property type="evidence" value="ECO:0007669"/>
    <property type="project" value="TreeGrafter"/>
</dbReference>
<keyword evidence="5" id="KW-0520">NAD</keyword>
<keyword evidence="3 5" id="KW-0274">FAD</keyword>
<keyword evidence="10" id="KW-1185">Reference proteome</keyword>
<feature type="domain" description="Pyridine nucleotide-disulphide oxidoreductase dimerisation" evidence="7">
    <location>
        <begin position="378"/>
        <end position="483"/>
    </location>
</feature>
<name>A0A4V2ZZ49_9BURK</name>
<comment type="cofactor">
    <cofactor evidence="5">
        <name>FAD</name>
        <dbReference type="ChEBI" id="CHEBI:57692"/>
    </cofactor>
    <text evidence="5">Binds 1 FAD per subunit.</text>
</comment>
<dbReference type="EMBL" id="SMRP01000005">
    <property type="protein sequence ID" value="TDG23724.1"/>
    <property type="molecule type" value="Genomic_DNA"/>
</dbReference>
<dbReference type="OrthoDB" id="178496at2"/>